<dbReference type="PANTHER" id="PTHR15723:SF0">
    <property type="entry name" value="CARBOHYDRATE SULFOTRANSFERASE 15"/>
    <property type="match status" value="1"/>
</dbReference>
<dbReference type="Pfam" id="PF00685">
    <property type="entry name" value="Sulfotransfer_1"/>
    <property type="match status" value="1"/>
</dbReference>
<gene>
    <name evidence="3" type="ORF">LSH36_611g04012</name>
</gene>
<comment type="caution">
    <text evidence="3">The sequence shown here is derived from an EMBL/GenBank/DDBJ whole genome shotgun (WGS) entry which is preliminary data.</text>
</comment>
<dbReference type="InterPro" id="IPR027417">
    <property type="entry name" value="P-loop_NTPase"/>
</dbReference>
<dbReference type="GO" id="GO:0050659">
    <property type="term" value="F:N-acetylgalactosamine 4-sulfate 6-O-sulfotransferase activity"/>
    <property type="evidence" value="ECO:0007669"/>
    <property type="project" value="TreeGrafter"/>
</dbReference>
<evidence type="ECO:0000256" key="1">
    <source>
        <dbReference type="SAM" id="Phobius"/>
    </source>
</evidence>
<dbReference type="SUPFAM" id="SSF52540">
    <property type="entry name" value="P-loop containing nucleoside triphosphate hydrolases"/>
    <property type="match status" value="1"/>
</dbReference>
<organism evidence="3 4">
    <name type="scientific">Paralvinella palmiformis</name>
    <dbReference type="NCBI Taxonomy" id="53620"/>
    <lineage>
        <taxon>Eukaryota</taxon>
        <taxon>Metazoa</taxon>
        <taxon>Spiralia</taxon>
        <taxon>Lophotrochozoa</taxon>
        <taxon>Annelida</taxon>
        <taxon>Polychaeta</taxon>
        <taxon>Sedentaria</taxon>
        <taxon>Canalipalpata</taxon>
        <taxon>Terebellida</taxon>
        <taxon>Terebelliformia</taxon>
        <taxon>Alvinellidae</taxon>
        <taxon>Paralvinella</taxon>
    </lineage>
</organism>
<dbReference type="InterPro" id="IPR052654">
    <property type="entry name" value="CS_Sulfotransferase"/>
</dbReference>
<name>A0AAD9MW82_9ANNE</name>
<evidence type="ECO:0000259" key="2">
    <source>
        <dbReference type="Pfam" id="PF00685"/>
    </source>
</evidence>
<sequence length="489" mass="58646">METMIKVIISKPQYHAAFLIFLIFFLFLIFTEYNLHLEHSRRTRNIPNLFSEHDLRLPREDNSLMMLEGQQRDQIADEGNDGPVVDNKDDVNAYYFSMLVTEEDIEDFSVKLPDTLPNFKNPCWIEMVPEDFSYTNVTLYYQLFCLYPENQPHGSWQDSYDYMENLIHARKRYAVGSKAWRIRCFPYFFLLGFTKCGTSDLRRTLSFFPDFVDGITKEPKFWNKIRLRSYHGADMLPRPTLSDYLDLYDMAAEKIRSYVFVTEEGDTYHPAIIGDFDPMTVWKIPMWRKIKGNENRDAPKYLTPHHLHSINPNIKFMILLRNPVERTFSHYKFFHSKNNRKVQAEMFHDDIKKTMQTLEKCFRDNAIRTCLYQPWKSNITTIRSVTGSVYYVYLEDWLEVFPRKQFLFIRSEDYFQNRTAVLVEILRFLEIDSPIPKYLWRNLATLPVINRSITSKMSNKTRILLQEFFAPMNRRLVSLLEDDRWRWHF</sequence>
<dbReference type="EMBL" id="JAODUP010000611">
    <property type="protein sequence ID" value="KAK2146408.1"/>
    <property type="molecule type" value="Genomic_DNA"/>
</dbReference>
<evidence type="ECO:0000313" key="4">
    <source>
        <dbReference type="Proteomes" id="UP001208570"/>
    </source>
</evidence>
<dbReference type="AlphaFoldDB" id="A0AAD9MW82"/>
<keyword evidence="1" id="KW-1133">Transmembrane helix</keyword>
<keyword evidence="1" id="KW-0812">Transmembrane</keyword>
<dbReference type="PANTHER" id="PTHR15723">
    <property type="entry name" value="CARBOHYDRATE SULFOTRANSFERASE 15"/>
    <property type="match status" value="1"/>
</dbReference>
<keyword evidence="1" id="KW-0472">Membrane</keyword>
<dbReference type="Gene3D" id="3.40.50.300">
    <property type="entry name" value="P-loop containing nucleotide triphosphate hydrolases"/>
    <property type="match status" value="1"/>
</dbReference>
<evidence type="ECO:0000313" key="3">
    <source>
        <dbReference type="EMBL" id="KAK2146408.1"/>
    </source>
</evidence>
<dbReference type="Proteomes" id="UP001208570">
    <property type="component" value="Unassembled WGS sequence"/>
</dbReference>
<feature type="domain" description="Sulfotransferase" evidence="2">
    <location>
        <begin position="188"/>
        <end position="433"/>
    </location>
</feature>
<accession>A0AAD9MW82</accession>
<dbReference type="GO" id="GO:0019319">
    <property type="term" value="P:hexose biosynthetic process"/>
    <property type="evidence" value="ECO:0007669"/>
    <property type="project" value="TreeGrafter"/>
</dbReference>
<protein>
    <recommendedName>
        <fullName evidence="2">Sulfotransferase domain-containing protein</fullName>
    </recommendedName>
</protein>
<proteinExistence type="predicted"/>
<dbReference type="InterPro" id="IPR000863">
    <property type="entry name" value="Sulfotransferase_dom"/>
</dbReference>
<feature type="transmembrane region" description="Helical" evidence="1">
    <location>
        <begin position="14"/>
        <end position="35"/>
    </location>
</feature>
<reference evidence="3" key="1">
    <citation type="journal article" date="2023" name="Mol. Biol. Evol.">
        <title>Third-Generation Sequencing Reveals the Adaptive Role of the Epigenome in Three Deep-Sea Polychaetes.</title>
        <authorList>
            <person name="Perez M."/>
            <person name="Aroh O."/>
            <person name="Sun Y."/>
            <person name="Lan Y."/>
            <person name="Juniper S.K."/>
            <person name="Young C.R."/>
            <person name="Angers B."/>
            <person name="Qian P.Y."/>
        </authorList>
    </citation>
    <scope>NUCLEOTIDE SEQUENCE</scope>
    <source>
        <strain evidence="3">P08H-3</strain>
    </source>
</reference>
<keyword evidence="4" id="KW-1185">Reference proteome</keyword>